<gene>
    <name evidence="2" type="ORF">ENR47_08005</name>
</gene>
<protein>
    <submittedName>
        <fullName evidence="2">Uncharacterized protein</fullName>
    </submittedName>
</protein>
<feature type="compositionally biased region" description="Polar residues" evidence="1">
    <location>
        <begin position="100"/>
        <end position="115"/>
    </location>
</feature>
<proteinExistence type="predicted"/>
<feature type="region of interest" description="Disordered" evidence="1">
    <location>
        <begin position="87"/>
        <end position="126"/>
    </location>
</feature>
<organism evidence="2">
    <name type="scientific">Oscillatoriales cyanobacterium SpSt-402</name>
    <dbReference type="NCBI Taxonomy" id="2282168"/>
    <lineage>
        <taxon>Bacteria</taxon>
        <taxon>Bacillati</taxon>
        <taxon>Cyanobacteriota</taxon>
        <taxon>Cyanophyceae</taxon>
        <taxon>Oscillatoriophycideae</taxon>
        <taxon>Oscillatoriales</taxon>
    </lineage>
</organism>
<dbReference type="EMBL" id="DSRD01000507">
    <property type="protein sequence ID" value="HGW94210.1"/>
    <property type="molecule type" value="Genomic_DNA"/>
</dbReference>
<reference evidence="2" key="1">
    <citation type="journal article" date="2020" name="mSystems">
        <title>Genome- and Community-Level Interaction Insights into Carbon Utilization and Element Cycling Functions of Hydrothermarchaeota in Hydrothermal Sediment.</title>
        <authorList>
            <person name="Zhou Z."/>
            <person name="Liu Y."/>
            <person name="Xu W."/>
            <person name="Pan J."/>
            <person name="Luo Z.H."/>
            <person name="Li M."/>
        </authorList>
    </citation>
    <scope>NUCLEOTIDE SEQUENCE [LARGE SCALE GENOMIC DNA]</scope>
    <source>
        <strain evidence="2">SpSt-402</strain>
    </source>
</reference>
<comment type="caution">
    <text evidence="2">The sequence shown here is derived from an EMBL/GenBank/DDBJ whole genome shotgun (WGS) entry which is preliminary data.</text>
</comment>
<feature type="compositionally biased region" description="Acidic residues" evidence="1">
    <location>
        <begin position="43"/>
        <end position="53"/>
    </location>
</feature>
<accession>A0A832H864</accession>
<evidence type="ECO:0000256" key="1">
    <source>
        <dbReference type="SAM" id="MobiDB-lite"/>
    </source>
</evidence>
<feature type="region of interest" description="Disordered" evidence="1">
    <location>
        <begin position="1"/>
        <end position="57"/>
    </location>
</feature>
<sequence>MSTPVKAQVLQQELQEAPSQRENAQSVQQGEAQQSPLRVENQAEIEPEGEPEPPEAIVSTGLEAKIDRLVDVMTQFIQVQLQSGSVPKLAVPKPVASRVAQPQEQEASDTVNQPQPERKRRRSSETEEIIHHAIDAIMQHNNQAARHDDKWAITINALKAFAKSQRKIELILQNRKEEIKHHHQKHQIDPERHNLKHRGKHKIDEVIRL</sequence>
<dbReference type="AlphaFoldDB" id="A0A832H864"/>
<name>A0A832H864_9CYAN</name>
<evidence type="ECO:0000313" key="2">
    <source>
        <dbReference type="EMBL" id="HGW94210.1"/>
    </source>
</evidence>
<feature type="compositionally biased region" description="Polar residues" evidence="1">
    <location>
        <begin position="1"/>
        <end position="36"/>
    </location>
</feature>